<dbReference type="Pfam" id="PF12279">
    <property type="entry name" value="DUF3619"/>
    <property type="match status" value="1"/>
</dbReference>
<organism evidence="2">
    <name type="scientific">hydrothermal vent metagenome</name>
    <dbReference type="NCBI Taxonomy" id="652676"/>
    <lineage>
        <taxon>unclassified sequences</taxon>
        <taxon>metagenomes</taxon>
        <taxon>ecological metagenomes</taxon>
    </lineage>
</organism>
<evidence type="ECO:0008006" key="3">
    <source>
        <dbReference type="Google" id="ProtNLM"/>
    </source>
</evidence>
<keyword evidence="1" id="KW-1133">Transmembrane helix</keyword>
<dbReference type="EMBL" id="UOFG01000099">
    <property type="protein sequence ID" value="VAW59823.1"/>
    <property type="molecule type" value="Genomic_DNA"/>
</dbReference>
<dbReference type="InterPro" id="IPR022064">
    <property type="entry name" value="DUF3619"/>
</dbReference>
<dbReference type="AlphaFoldDB" id="A0A3B0X616"/>
<sequence>MNSNDDEFLKQTRKTLDESADSLDAATLSRLNQARQKALQSQTKPGILSSTLPAGIMAGLGVAVVTAWLLLSQTQSEQAQQHQLAYETQDMDMLTSDTELELLEDLEFVSWLVLEQNNAG</sequence>
<proteinExistence type="predicted"/>
<feature type="transmembrane region" description="Helical" evidence="1">
    <location>
        <begin position="52"/>
        <end position="71"/>
    </location>
</feature>
<evidence type="ECO:0000313" key="2">
    <source>
        <dbReference type="EMBL" id="VAW59823.1"/>
    </source>
</evidence>
<reference evidence="2" key="1">
    <citation type="submission" date="2018-06" db="EMBL/GenBank/DDBJ databases">
        <authorList>
            <person name="Zhirakovskaya E."/>
        </authorList>
    </citation>
    <scope>NUCLEOTIDE SEQUENCE</scope>
</reference>
<keyword evidence="1" id="KW-0812">Transmembrane</keyword>
<protein>
    <recommendedName>
        <fullName evidence="3">DUF3619 family protein</fullName>
    </recommendedName>
</protein>
<accession>A0A3B0X616</accession>
<evidence type="ECO:0000256" key="1">
    <source>
        <dbReference type="SAM" id="Phobius"/>
    </source>
</evidence>
<gene>
    <name evidence="2" type="ORF">MNBD_GAMMA11-104</name>
</gene>
<keyword evidence="1" id="KW-0472">Membrane</keyword>
<name>A0A3B0X616_9ZZZZ</name>